<dbReference type="PANTHER" id="PTHR39176:SF1">
    <property type="entry name" value="PERIPLASMIC PROTEIN"/>
    <property type="match status" value="1"/>
</dbReference>
<gene>
    <name evidence="3" type="ORF">E5A73_16645</name>
</gene>
<dbReference type="InterPro" id="IPR009739">
    <property type="entry name" value="LprI-like_N"/>
</dbReference>
<evidence type="ECO:0000256" key="1">
    <source>
        <dbReference type="SAM" id="SignalP"/>
    </source>
</evidence>
<proteinExistence type="predicted"/>
<dbReference type="OrthoDB" id="7340239at2"/>
<dbReference type="PANTHER" id="PTHR39176">
    <property type="entry name" value="PERIPLASMIC PROTEIN-RELATED"/>
    <property type="match status" value="1"/>
</dbReference>
<dbReference type="Gene3D" id="1.20.1270.180">
    <property type="match status" value="1"/>
</dbReference>
<evidence type="ECO:0000313" key="4">
    <source>
        <dbReference type="Proteomes" id="UP000306147"/>
    </source>
</evidence>
<organism evidence="3 4">
    <name type="scientific">Sphingomonas gei</name>
    <dbReference type="NCBI Taxonomy" id="1395960"/>
    <lineage>
        <taxon>Bacteria</taxon>
        <taxon>Pseudomonadati</taxon>
        <taxon>Pseudomonadota</taxon>
        <taxon>Alphaproteobacteria</taxon>
        <taxon>Sphingomonadales</taxon>
        <taxon>Sphingomonadaceae</taxon>
        <taxon>Sphingomonas</taxon>
    </lineage>
</organism>
<keyword evidence="1" id="KW-0732">Signal</keyword>
<sequence>MRCAAEENRMTFRFAALTIALAGAMLVPTSAFAQSAGAFMTNPAYADPAPVECITTFDMQHCAAHELRTADARMSALYAKLRARLKPAARQRLLAEQRKWLAQRDRGCIAKGDRYRGGTMAGVVTTQCWVDVTKARAKVLAGR</sequence>
<name>A0A4S1XAD6_9SPHN</name>
<evidence type="ECO:0000313" key="3">
    <source>
        <dbReference type="EMBL" id="TGX52417.1"/>
    </source>
</evidence>
<feature type="signal peptide" evidence="1">
    <location>
        <begin position="1"/>
        <end position="33"/>
    </location>
</feature>
<reference evidence="3 4" key="1">
    <citation type="submission" date="2019-04" db="EMBL/GenBank/DDBJ databases">
        <title>Sphingomonas psychrotolerans sp. nov., isolated from soil in the Tianshan Mountains, Xinjiang, China.</title>
        <authorList>
            <person name="Luo Y."/>
            <person name="Sheng H."/>
        </authorList>
    </citation>
    <scope>NUCLEOTIDE SEQUENCE [LARGE SCALE GENOMIC DNA]</scope>
    <source>
        <strain evidence="3 4">ZFGT-11</strain>
    </source>
</reference>
<feature type="domain" description="Lysozyme inhibitor LprI-like N-terminal" evidence="2">
    <location>
        <begin position="55"/>
        <end position="140"/>
    </location>
</feature>
<dbReference type="EMBL" id="SRXT01000006">
    <property type="protein sequence ID" value="TGX52417.1"/>
    <property type="molecule type" value="Genomic_DNA"/>
</dbReference>
<evidence type="ECO:0000259" key="2">
    <source>
        <dbReference type="Pfam" id="PF07007"/>
    </source>
</evidence>
<dbReference type="Pfam" id="PF07007">
    <property type="entry name" value="LprI"/>
    <property type="match status" value="1"/>
</dbReference>
<protein>
    <submittedName>
        <fullName evidence="3">DUF1311 domain-containing protein</fullName>
    </submittedName>
</protein>
<keyword evidence="4" id="KW-1185">Reference proteome</keyword>
<comment type="caution">
    <text evidence="3">The sequence shown here is derived from an EMBL/GenBank/DDBJ whole genome shotgun (WGS) entry which is preliminary data.</text>
</comment>
<accession>A0A4S1XAD6</accession>
<dbReference type="AlphaFoldDB" id="A0A4S1XAD6"/>
<dbReference type="Proteomes" id="UP000306147">
    <property type="component" value="Unassembled WGS sequence"/>
</dbReference>
<feature type="chain" id="PRO_5020278392" evidence="1">
    <location>
        <begin position="34"/>
        <end position="143"/>
    </location>
</feature>